<evidence type="ECO:0000256" key="2">
    <source>
        <dbReference type="ARBA" id="ARBA00001947"/>
    </source>
</evidence>
<dbReference type="PANTHER" id="PTHR13062:SF9">
    <property type="entry name" value="MICROBIAL COLLAGENASE"/>
    <property type="match status" value="1"/>
</dbReference>
<dbReference type="RefSeq" id="WP_132315574.1">
    <property type="nucleotide sequence ID" value="NZ_SLZT01000002.1"/>
</dbReference>
<evidence type="ECO:0000313" key="15">
    <source>
        <dbReference type="EMBL" id="SME94107.1"/>
    </source>
</evidence>
<keyword evidence="7" id="KW-0479">Metal-binding</keyword>
<dbReference type="Gene3D" id="1.10.390.20">
    <property type="match status" value="1"/>
</dbReference>
<organism evidence="15 16">
    <name type="scientific">Pseudobacteriovorax antillogorgiicola</name>
    <dbReference type="NCBI Taxonomy" id="1513793"/>
    <lineage>
        <taxon>Bacteria</taxon>
        <taxon>Pseudomonadati</taxon>
        <taxon>Bdellovibrionota</taxon>
        <taxon>Oligoflexia</taxon>
        <taxon>Oligoflexales</taxon>
        <taxon>Pseudobacteriovoracaceae</taxon>
        <taxon>Pseudobacteriovorax</taxon>
    </lineage>
</organism>
<dbReference type="EC" id="3.4.24.3" evidence="4"/>
<evidence type="ECO:0000256" key="12">
    <source>
        <dbReference type="ARBA" id="ARBA00023145"/>
    </source>
</evidence>
<feature type="domain" description="Peptidase M9 collagenase N-terminal" evidence="14">
    <location>
        <begin position="89"/>
        <end position="253"/>
    </location>
</feature>
<dbReference type="InterPro" id="IPR013661">
    <property type="entry name" value="Peptidase_M9_N_dom"/>
</dbReference>
<dbReference type="Pfam" id="PF01752">
    <property type="entry name" value="Peptidase_M9"/>
    <property type="match status" value="1"/>
</dbReference>
<feature type="active site" evidence="13">
    <location>
        <position position="505"/>
    </location>
</feature>
<dbReference type="GO" id="GO:0008270">
    <property type="term" value="F:zinc ion binding"/>
    <property type="evidence" value="ECO:0007669"/>
    <property type="project" value="InterPro"/>
</dbReference>
<keyword evidence="5" id="KW-0964">Secreted</keyword>
<sequence>MRIVIMAAVSLLTAFPGELPALNSNSSIDTLPPKAINPIRQLSPYQVDDRSRAERSTYRYFLMKNKPNRVVLSEATTYSISTKPIPCSDPKELLDLHGDSLVDKVVKGDLKSCIYGLYDASLVGSGHFTDKKLQTIVEAINQYLISFDGTDESGAVEVEKLVSYLRAAHWSESSAGSQRKFTDDYMSELLQLFDGYFKGSHFIKFTGESSRNFMLRYEILVLLNSSQTDRLQFMPRISEALLGYARTVDHSDKGVVPYEERGVTQLLTQYFYSVNFEESKFERLLLKDPAIIFNLRDFVLHEGVWLVGRSREYHWADAVNELGRLLKFHGVIANIVRPALKEVLTSYSFGGQGSLGWLNAQNMVRQYDSQNCADYGDVCDFDLESEILSESFKCSDSVKVRFQPPLDLKNMKQTCTQLEKEKLVFDARFKSPNPVQNDYNNDLEVVVFKSPKDYRLYGALLFNINTDNGGMYLEGDPFDRSNQARFIAYQATWLPDFAIWNLEHEYIHYLDARYNLWGSFSDQPANVVWWTEGLAEYLSKGNQNPEALELASDKTYSLGDLFQTTYSNGDTDRIYHWGYLATRFMFERHRESIEIDLLPTLRSPKYPVSDEICPFNWGWRQKTVAIENNWLWRYDDSERGKGFWVWTCGQSSKDIEPVPHYTPYGEIIRSFTESFDDEFFEWIDILLSKQDQVSH</sequence>
<keyword evidence="8" id="KW-0732">Signal</keyword>
<evidence type="ECO:0000259" key="14">
    <source>
        <dbReference type="Pfam" id="PF08453"/>
    </source>
</evidence>
<accession>A0A1Y6BAI5</accession>
<evidence type="ECO:0000256" key="11">
    <source>
        <dbReference type="ARBA" id="ARBA00023049"/>
    </source>
</evidence>
<keyword evidence="9" id="KW-0378">Hydrolase</keyword>
<comment type="subcellular location">
    <subcellularLocation>
        <location evidence="3">Secreted</location>
    </subcellularLocation>
</comment>
<evidence type="ECO:0000256" key="6">
    <source>
        <dbReference type="ARBA" id="ARBA00022670"/>
    </source>
</evidence>
<evidence type="ECO:0000256" key="7">
    <source>
        <dbReference type="ARBA" id="ARBA00022723"/>
    </source>
</evidence>
<dbReference type="PRINTS" id="PR00931">
    <property type="entry name" value="MICOLLPTASE"/>
</dbReference>
<evidence type="ECO:0000256" key="10">
    <source>
        <dbReference type="ARBA" id="ARBA00022833"/>
    </source>
</evidence>
<dbReference type="GO" id="GO:0006508">
    <property type="term" value="P:proteolysis"/>
    <property type="evidence" value="ECO:0007669"/>
    <property type="project" value="UniProtKB-KW"/>
</dbReference>
<keyword evidence="12" id="KW-0865">Zymogen</keyword>
<keyword evidence="11" id="KW-0482">Metalloprotease</keyword>
<dbReference type="GO" id="GO:0005576">
    <property type="term" value="C:extracellular region"/>
    <property type="evidence" value="ECO:0007669"/>
    <property type="project" value="UniProtKB-SubCell"/>
</dbReference>
<evidence type="ECO:0000256" key="1">
    <source>
        <dbReference type="ARBA" id="ARBA00000424"/>
    </source>
</evidence>
<evidence type="ECO:0000256" key="5">
    <source>
        <dbReference type="ARBA" id="ARBA00022525"/>
    </source>
</evidence>
<dbReference type="GO" id="GO:0004222">
    <property type="term" value="F:metalloendopeptidase activity"/>
    <property type="evidence" value="ECO:0007669"/>
    <property type="project" value="InterPro"/>
</dbReference>
<gene>
    <name evidence="15" type="ORF">SAMN06296036_10292</name>
</gene>
<comment type="catalytic activity">
    <reaction evidence="1">
        <text>Digestion of native collagen in the triple helical region at Xaa-|-Gly bonds. With synthetic peptides, a preference is shown for Gly at P3 and P1', Pro and Ala at P2 and P2', and hydroxyproline, Ala or Arg at P3'.</text>
        <dbReference type="EC" id="3.4.24.3"/>
    </reaction>
</comment>
<evidence type="ECO:0000256" key="13">
    <source>
        <dbReference type="PIRSR" id="PIRSR602169-1"/>
    </source>
</evidence>
<protein>
    <recommendedName>
        <fullName evidence="4">microbial collagenase</fullName>
        <ecNumber evidence="4">3.4.24.3</ecNumber>
    </recommendedName>
</protein>
<dbReference type="AlphaFoldDB" id="A0A1Y6BAI5"/>
<evidence type="ECO:0000313" key="16">
    <source>
        <dbReference type="Proteomes" id="UP000192907"/>
    </source>
</evidence>
<dbReference type="InterPro" id="IPR002169">
    <property type="entry name" value="Peptidase_M9A/M9B"/>
</dbReference>
<dbReference type="OrthoDB" id="9800417at2"/>
<dbReference type="PANTHER" id="PTHR13062">
    <property type="entry name" value="COLLAGENASE"/>
    <property type="match status" value="1"/>
</dbReference>
<evidence type="ECO:0000256" key="8">
    <source>
        <dbReference type="ARBA" id="ARBA00022729"/>
    </source>
</evidence>
<dbReference type="Pfam" id="PF08453">
    <property type="entry name" value="Peptidase_M9_N"/>
    <property type="match status" value="1"/>
</dbReference>
<keyword evidence="16" id="KW-1185">Reference proteome</keyword>
<keyword evidence="10" id="KW-0862">Zinc</keyword>
<evidence type="ECO:0000256" key="9">
    <source>
        <dbReference type="ARBA" id="ARBA00022801"/>
    </source>
</evidence>
<dbReference type="STRING" id="1513793.SAMN06296036_10292"/>
<keyword evidence="6" id="KW-0645">Protease</keyword>
<dbReference type="EMBL" id="FWZT01000002">
    <property type="protein sequence ID" value="SME94107.1"/>
    <property type="molecule type" value="Genomic_DNA"/>
</dbReference>
<proteinExistence type="predicted"/>
<name>A0A1Y6BAI5_9BACT</name>
<dbReference type="Proteomes" id="UP000192907">
    <property type="component" value="Unassembled WGS sequence"/>
</dbReference>
<reference evidence="16" key="1">
    <citation type="submission" date="2017-04" db="EMBL/GenBank/DDBJ databases">
        <authorList>
            <person name="Varghese N."/>
            <person name="Submissions S."/>
        </authorList>
    </citation>
    <scope>NUCLEOTIDE SEQUENCE [LARGE SCALE GENOMIC DNA]</scope>
    <source>
        <strain evidence="16">RKEM611</strain>
    </source>
</reference>
<dbReference type="Gene3D" id="3.40.30.160">
    <property type="entry name" value="Collagenase ColT, N-terminal domain"/>
    <property type="match status" value="1"/>
</dbReference>
<comment type="cofactor">
    <cofactor evidence="2">
        <name>Zn(2+)</name>
        <dbReference type="ChEBI" id="CHEBI:29105"/>
    </cofactor>
</comment>
<evidence type="ECO:0000256" key="4">
    <source>
        <dbReference type="ARBA" id="ARBA00012653"/>
    </source>
</evidence>
<evidence type="ECO:0000256" key="3">
    <source>
        <dbReference type="ARBA" id="ARBA00004613"/>
    </source>
</evidence>